<evidence type="ECO:0000256" key="1">
    <source>
        <dbReference type="SAM" id="Coils"/>
    </source>
</evidence>
<sequence>MAKLRIGREILKSAVDRAILTEAERTTLERLLAGAAAKGPVAAEIAQIPPPALRALLDDSRLSPNQRAVIVMHVHGMSGASGSDRDHVYQTVVGNPVEFGSTFAMLGTKTPNAELFLNGRWYPVTLNVQFLNDNREGNHLSKGVLVHGTLSLCETAYGFSRYVYPDLFLDDAGMARELTVLQVLNHFGYRGVQATAGEFNLKLLRAERHSRERGSVVLVSGPVVTISNRWLPGPESRALGTLEMPRRCVVEAELEVAEEQRNYYAPYGGSQEGMSRLPFVRVFSLDTKQYVYADVDDVRPCEFDEEAMGKLHLPGEMLGILSRVFNTPVEGLFGDVIKGKHGGVVILAAGNPGVGKTLTAEVYAEQTRRPLYVLELGELGTNVQQLEENLNRVFDRVARWNAVLQFDECEIFLSQRGEDLERSAIVGSFLRLLDYYQGILFLTTNRADVLDHAVRSRVMLRLDYPDLDQAARAVIWRTMLTAAGLSLIDGAVMELAETILNGRQIRNLTRLAKILYPGGVVTLDQMRGVLRYGCA</sequence>
<feature type="domain" description="AAA+ ATPase" evidence="2">
    <location>
        <begin position="342"/>
        <end position="468"/>
    </location>
</feature>
<dbReference type="InterPro" id="IPR027417">
    <property type="entry name" value="P-loop_NTPase"/>
</dbReference>
<evidence type="ECO:0000313" key="3">
    <source>
        <dbReference type="EMBL" id="QDU20715.1"/>
    </source>
</evidence>
<dbReference type="CDD" id="cd19481">
    <property type="entry name" value="RecA-like_protease"/>
    <property type="match status" value="1"/>
</dbReference>
<dbReference type="PANTHER" id="PTHR46411:SF3">
    <property type="entry name" value="AAA+ ATPASE DOMAIN-CONTAINING PROTEIN"/>
    <property type="match status" value="1"/>
</dbReference>
<dbReference type="GO" id="GO:0005524">
    <property type="term" value="F:ATP binding"/>
    <property type="evidence" value="ECO:0007669"/>
    <property type="project" value="InterPro"/>
</dbReference>
<reference evidence="3 4" key="1">
    <citation type="submission" date="2019-02" db="EMBL/GenBank/DDBJ databases">
        <title>Deep-cultivation of Planctomycetes and their phenomic and genomic characterization uncovers novel biology.</title>
        <authorList>
            <person name="Wiegand S."/>
            <person name="Jogler M."/>
            <person name="Boedeker C."/>
            <person name="Pinto D."/>
            <person name="Vollmers J."/>
            <person name="Rivas-Marin E."/>
            <person name="Kohn T."/>
            <person name="Peeters S.H."/>
            <person name="Heuer A."/>
            <person name="Rast P."/>
            <person name="Oberbeckmann S."/>
            <person name="Bunk B."/>
            <person name="Jeske O."/>
            <person name="Meyerdierks A."/>
            <person name="Storesund J.E."/>
            <person name="Kallscheuer N."/>
            <person name="Luecker S."/>
            <person name="Lage O.M."/>
            <person name="Pohl T."/>
            <person name="Merkel B.J."/>
            <person name="Hornburger P."/>
            <person name="Mueller R.-W."/>
            <person name="Bruemmer F."/>
            <person name="Labrenz M."/>
            <person name="Spormann A.M."/>
            <person name="Op den Camp H."/>
            <person name="Overmann J."/>
            <person name="Amann R."/>
            <person name="Jetten M.S.M."/>
            <person name="Mascher T."/>
            <person name="Medema M.H."/>
            <person name="Devos D.P."/>
            <person name="Kaster A.-K."/>
            <person name="Ovreas L."/>
            <person name="Rohde M."/>
            <person name="Galperin M.Y."/>
            <person name="Jogler C."/>
        </authorList>
    </citation>
    <scope>NUCLEOTIDE SEQUENCE [LARGE SCALE GENOMIC DNA]</scope>
    <source>
        <strain evidence="3 4">ETA_A1</strain>
    </source>
</reference>
<dbReference type="Pfam" id="PF00004">
    <property type="entry name" value="AAA"/>
    <property type="match status" value="1"/>
</dbReference>
<dbReference type="RefSeq" id="WP_145238741.1">
    <property type="nucleotide sequence ID" value="NZ_CP036273.1"/>
</dbReference>
<dbReference type="GO" id="GO:0016887">
    <property type="term" value="F:ATP hydrolysis activity"/>
    <property type="evidence" value="ECO:0007669"/>
    <property type="project" value="InterPro"/>
</dbReference>
<dbReference type="SMART" id="SM00382">
    <property type="entry name" value="AAA"/>
    <property type="match status" value="1"/>
</dbReference>
<accession>A0A517XT97</accession>
<dbReference type="AlphaFoldDB" id="A0A517XT97"/>
<evidence type="ECO:0000313" key="4">
    <source>
        <dbReference type="Proteomes" id="UP000319576"/>
    </source>
</evidence>
<name>A0A517XT97_9BACT</name>
<dbReference type="SUPFAM" id="SSF52540">
    <property type="entry name" value="P-loop containing nucleoside triphosphate hydrolases"/>
    <property type="match status" value="1"/>
</dbReference>
<gene>
    <name evidence="3" type="ORF">ETAA1_26720</name>
</gene>
<dbReference type="EMBL" id="CP036273">
    <property type="protein sequence ID" value="QDU20715.1"/>
    <property type="molecule type" value="Genomic_DNA"/>
</dbReference>
<protein>
    <submittedName>
        <fullName evidence="3">ATPase family associated with various cellular activities (AAA)</fullName>
    </submittedName>
</protein>
<proteinExistence type="predicted"/>
<dbReference type="PANTHER" id="PTHR46411">
    <property type="entry name" value="FAMILY ATPASE, PUTATIVE-RELATED"/>
    <property type="match status" value="1"/>
</dbReference>
<dbReference type="InterPro" id="IPR003593">
    <property type="entry name" value="AAA+_ATPase"/>
</dbReference>
<dbReference type="OrthoDB" id="9806903at2"/>
<dbReference type="Proteomes" id="UP000319576">
    <property type="component" value="Chromosome"/>
</dbReference>
<evidence type="ECO:0000259" key="2">
    <source>
        <dbReference type="SMART" id="SM00382"/>
    </source>
</evidence>
<dbReference type="InterPro" id="IPR003959">
    <property type="entry name" value="ATPase_AAA_core"/>
</dbReference>
<dbReference type="Gene3D" id="3.40.50.300">
    <property type="entry name" value="P-loop containing nucleotide triphosphate hydrolases"/>
    <property type="match status" value="1"/>
</dbReference>
<keyword evidence="4" id="KW-1185">Reference proteome</keyword>
<organism evidence="3 4">
    <name type="scientific">Urbifossiella limnaea</name>
    <dbReference type="NCBI Taxonomy" id="2528023"/>
    <lineage>
        <taxon>Bacteria</taxon>
        <taxon>Pseudomonadati</taxon>
        <taxon>Planctomycetota</taxon>
        <taxon>Planctomycetia</taxon>
        <taxon>Gemmatales</taxon>
        <taxon>Gemmataceae</taxon>
        <taxon>Urbifossiella</taxon>
    </lineage>
</organism>
<dbReference type="KEGG" id="uli:ETAA1_26720"/>
<keyword evidence="1" id="KW-0175">Coiled coil</keyword>
<feature type="coiled-coil region" evidence="1">
    <location>
        <begin position="376"/>
        <end position="403"/>
    </location>
</feature>